<organism evidence="3 4">
    <name type="scientific">Bacillus taeanensis</name>
    <dbReference type="NCBI Taxonomy" id="273032"/>
    <lineage>
        <taxon>Bacteria</taxon>
        <taxon>Bacillati</taxon>
        <taxon>Bacillota</taxon>
        <taxon>Bacilli</taxon>
        <taxon>Bacillales</taxon>
        <taxon>Bacillaceae</taxon>
        <taxon>Bacillus</taxon>
    </lineage>
</organism>
<dbReference type="Pfam" id="PF14361">
    <property type="entry name" value="RsbRD_N"/>
    <property type="match status" value="1"/>
</dbReference>
<dbReference type="EMBL" id="QOCW01000017">
    <property type="protein sequence ID" value="RBW68729.1"/>
    <property type="molecule type" value="Genomic_DNA"/>
</dbReference>
<feature type="domain" description="STAS" evidence="2">
    <location>
        <begin position="174"/>
        <end position="273"/>
    </location>
</feature>
<dbReference type="PANTHER" id="PTHR33745:SF3">
    <property type="entry name" value="RSBT CO-ANTAGONIST PROTEIN RSBRC"/>
    <property type="match status" value="1"/>
</dbReference>
<keyword evidence="4" id="KW-1185">Reference proteome</keyword>
<evidence type="ECO:0000259" key="2">
    <source>
        <dbReference type="PROSITE" id="PS50801"/>
    </source>
</evidence>
<dbReference type="InterPro" id="IPR051932">
    <property type="entry name" value="Bact_StressResp_Reg"/>
</dbReference>
<keyword evidence="1" id="KW-0597">Phosphoprotein</keyword>
<dbReference type="PANTHER" id="PTHR33745">
    <property type="entry name" value="RSBT ANTAGONIST PROTEIN RSBS-RELATED"/>
    <property type="match status" value="1"/>
</dbReference>
<reference evidence="3 4" key="1">
    <citation type="submission" date="2018-07" db="EMBL/GenBank/DDBJ databases">
        <title>Lottiidibacillus patelloidae gen. nov., sp. nov., isolated from the intestinal tract of a marine limpet and the reclassification of B. taeanensis BH030017T, B. algicola KMM 3737T and B. hwajinpoensis SW-72T as genus Lottiidibacillus.</title>
        <authorList>
            <person name="Liu R."/>
            <person name="Huang Z."/>
        </authorList>
    </citation>
    <scope>NUCLEOTIDE SEQUENCE [LARGE SCALE GENOMIC DNA]</scope>
    <source>
        <strain evidence="3 4">BH030017</strain>
    </source>
</reference>
<comment type="caution">
    <text evidence="3">The sequence shown here is derived from an EMBL/GenBank/DDBJ whole genome shotgun (WGS) entry which is preliminary data.</text>
</comment>
<evidence type="ECO:0000313" key="3">
    <source>
        <dbReference type="EMBL" id="RBW68729.1"/>
    </source>
</evidence>
<dbReference type="InterPro" id="IPR025751">
    <property type="entry name" value="RsbRD_N_dom"/>
</dbReference>
<dbReference type="Pfam" id="PF01740">
    <property type="entry name" value="STAS"/>
    <property type="match status" value="1"/>
</dbReference>
<gene>
    <name evidence="3" type="ORF">DS031_15360</name>
</gene>
<dbReference type="Proteomes" id="UP000253314">
    <property type="component" value="Unassembled WGS sequence"/>
</dbReference>
<sequence length="277" mass="31603">MREELKYIGNIIIENKEQLVKNLLQLHDKDYCKKIQEAEIELSQVENWRTELIHYLGEALYKDREMMAEKIKAWAQNVGETALQKGIPLDQSIRALTSYRTVIWEVFTDELNQRRFEPITMLDVSKIIDPLLDEISFIFSTIYLNHHNRLMKLAHSAMEELSAPVVPLCKEIGVLPLIGEIDTHRANLIMEIALEKSAQLKLKHLIIDVSGVPMIDTMVAYNIFKVVKVLKLIGVKATLTGIRPEIAQTLVSLGVEFEDVKTKMTVAQALDELGVVK</sequence>
<dbReference type="InterPro" id="IPR002645">
    <property type="entry name" value="STAS_dom"/>
</dbReference>
<evidence type="ECO:0000313" key="4">
    <source>
        <dbReference type="Proteomes" id="UP000253314"/>
    </source>
</evidence>
<dbReference type="OrthoDB" id="9800154at2"/>
<dbReference type="Gene3D" id="3.30.750.24">
    <property type="entry name" value="STAS domain"/>
    <property type="match status" value="1"/>
</dbReference>
<proteinExistence type="predicted"/>
<dbReference type="CDD" id="cd07041">
    <property type="entry name" value="STAS_RsbR_RsbS_like"/>
    <property type="match status" value="1"/>
</dbReference>
<dbReference type="RefSeq" id="WP_113806956.1">
    <property type="nucleotide sequence ID" value="NZ_QOCW01000017.1"/>
</dbReference>
<name>A0A366XVE4_9BACI</name>
<dbReference type="InterPro" id="IPR036513">
    <property type="entry name" value="STAS_dom_sf"/>
</dbReference>
<protein>
    <submittedName>
        <fullName evidence="3">STAS domain-containing protein</fullName>
    </submittedName>
</protein>
<dbReference type="AlphaFoldDB" id="A0A366XVE4"/>
<evidence type="ECO:0000256" key="1">
    <source>
        <dbReference type="ARBA" id="ARBA00022553"/>
    </source>
</evidence>
<dbReference type="SUPFAM" id="SSF52091">
    <property type="entry name" value="SpoIIaa-like"/>
    <property type="match status" value="1"/>
</dbReference>
<dbReference type="PROSITE" id="PS50801">
    <property type="entry name" value="STAS"/>
    <property type="match status" value="1"/>
</dbReference>
<accession>A0A366XVE4</accession>